<dbReference type="Proteomes" id="UP000587991">
    <property type="component" value="Unassembled WGS sequence"/>
</dbReference>
<evidence type="ECO:0000256" key="7">
    <source>
        <dbReference type="ARBA" id="ARBA00022985"/>
    </source>
</evidence>
<keyword evidence="6 14" id="KW-0808">Transferase</keyword>
<dbReference type="Pfam" id="PF01075">
    <property type="entry name" value="Glyco_transf_9"/>
    <property type="match status" value="1"/>
</dbReference>
<evidence type="ECO:0000313" key="14">
    <source>
        <dbReference type="EMBL" id="NLR76645.1"/>
    </source>
</evidence>
<comment type="subcellular location">
    <subcellularLocation>
        <location evidence="1">Cell inner membrane</location>
        <topology evidence="1">Peripheral membrane protein</topology>
        <orientation evidence="1">Cytoplasmic side</orientation>
    </subcellularLocation>
</comment>
<evidence type="ECO:0000256" key="8">
    <source>
        <dbReference type="ARBA" id="ARBA00023136"/>
    </source>
</evidence>
<dbReference type="InterPro" id="IPR051199">
    <property type="entry name" value="LPS_LOS_Heptosyltrfase"/>
</dbReference>
<gene>
    <name evidence="14" type="primary">waaC</name>
    <name evidence="14" type="ORF">HF682_15870</name>
</gene>
<dbReference type="GO" id="GO:0009244">
    <property type="term" value="P:lipopolysaccharide core region biosynthetic process"/>
    <property type="evidence" value="ECO:0007669"/>
    <property type="project" value="InterPro"/>
</dbReference>
<dbReference type="Gene3D" id="3.40.50.2000">
    <property type="entry name" value="Glycogen Phosphorylase B"/>
    <property type="match status" value="2"/>
</dbReference>
<name>A0A847SCK4_9NEIS</name>
<dbReference type="PANTHER" id="PTHR30160:SF19">
    <property type="entry name" value="LIPOPOLYSACCHARIDE HEPTOSYLTRANSFERASE 1"/>
    <property type="match status" value="1"/>
</dbReference>
<keyword evidence="15" id="KW-1185">Reference proteome</keyword>
<comment type="pathway">
    <text evidence="2">Bacterial outer membrane biogenesis; LPS core biosynthesis.</text>
</comment>
<keyword evidence="7" id="KW-0448">Lipopolysaccharide biosynthesis</keyword>
<dbReference type="RefSeq" id="WP_168878312.1">
    <property type="nucleotide sequence ID" value="NZ_JABAIM010000004.1"/>
</dbReference>
<dbReference type="AlphaFoldDB" id="A0A847SCK4"/>
<comment type="caution">
    <text evidence="14">The sequence shown here is derived from an EMBL/GenBank/DDBJ whole genome shotgun (WGS) entry which is preliminary data.</text>
</comment>
<dbReference type="GO" id="GO:0005886">
    <property type="term" value="C:plasma membrane"/>
    <property type="evidence" value="ECO:0007669"/>
    <property type="project" value="UniProtKB-SubCell"/>
</dbReference>
<comment type="similarity">
    <text evidence="9">Belongs to the glycosyltransferase 9 family.</text>
</comment>
<keyword evidence="5" id="KW-0328">Glycosyltransferase</keyword>
<dbReference type="NCBIfam" id="TIGR02193">
    <property type="entry name" value="heptsyl_trn_I"/>
    <property type="match status" value="1"/>
</dbReference>
<evidence type="ECO:0000256" key="3">
    <source>
        <dbReference type="ARBA" id="ARBA00022475"/>
    </source>
</evidence>
<sequence>MIAAVYQVCRGTIGTPPDGLSGTMPRMPNILLVRMSSMGDLIHTLPVVSDLRAHFPDARIDWVAEEQYVELPALHPGVSHILPIAIRRWRKRLWSRAVWQEIRAFLDQLQQVRYDAIIDPQGLLKSAWVCGRARGPSCAFDRSNIRDRFALPFYDRTFAIPTGDHVITKNRKLAGLALGYTPEAAIHYGIRNVDHALPWLPQGRFAALLTNTARAAKEWPEAHWITLGQQLHTVGIRSLFTWGSEPERVRSERLAAAIPDAQVAPRLTLLDATAMLSHATLAVGVDTGFTHIANAVETPTIALFCDSDPNHAGVMGDQYVANLGGVQVQPTVAQVWQHASAALARITP</sequence>
<dbReference type="GO" id="GO:0005829">
    <property type="term" value="C:cytosol"/>
    <property type="evidence" value="ECO:0007669"/>
    <property type="project" value="TreeGrafter"/>
</dbReference>
<dbReference type="CDD" id="cd03789">
    <property type="entry name" value="GT9_LPS_heptosyltransferase"/>
    <property type="match status" value="1"/>
</dbReference>
<evidence type="ECO:0000256" key="4">
    <source>
        <dbReference type="ARBA" id="ARBA00022519"/>
    </source>
</evidence>
<evidence type="ECO:0000256" key="11">
    <source>
        <dbReference type="ARBA" id="ARBA00044190"/>
    </source>
</evidence>
<dbReference type="SUPFAM" id="SSF53756">
    <property type="entry name" value="UDP-Glycosyltransferase/glycogen phosphorylase"/>
    <property type="match status" value="1"/>
</dbReference>
<evidence type="ECO:0000256" key="12">
    <source>
        <dbReference type="ARBA" id="ARBA00044330"/>
    </source>
</evidence>
<evidence type="ECO:0000256" key="2">
    <source>
        <dbReference type="ARBA" id="ARBA00004713"/>
    </source>
</evidence>
<evidence type="ECO:0000256" key="9">
    <source>
        <dbReference type="ARBA" id="ARBA00043995"/>
    </source>
</evidence>
<evidence type="ECO:0000256" key="10">
    <source>
        <dbReference type="ARBA" id="ARBA00044041"/>
    </source>
</evidence>
<dbReference type="GO" id="GO:0008713">
    <property type="term" value="F:ADP-heptose-lipopolysaccharide heptosyltransferase activity"/>
    <property type="evidence" value="ECO:0007669"/>
    <property type="project" value="TreeGrafter"/>
</dbReference>
<dbReference type="EC" id="2.4.99.23" evidence="10"/>
<dbReference type="PANTHER" id="PTHR30160">
    <property type="entry name" value="TETRAACYLDISACCHARIDE 4'-KINASE-RELATED"/>
    <property type="match status" value="1"/>
</dbReference>
<keyword evidence="8" id="KW-0472">Membrane</keyword>
<evidence type="ECO:0000256" key="5">
    <source>
        <dbReference type="ARBA" id="ARBA00022676"/>
    </source>
</evidence>
<accession>A0A847SCK4</accession>
<reference evidence="14 15" key="1">
    <citation type="submission" date="2020-04" db="EMBL/GenBank/DDBJ databases">
        <title>Draft genome of Leeia sp. IMCC25680.</title>
        <authorList>
            <person name="Song J."/>
            <person name="Cho J.-C."/>
        </authorList>
    </citation>
    <scope>NUCLEOTIDE SEQUENCE [LARGE SCALE GENOMIC DNA]</scope>
    <source>
        <strain evidence="14 15">IMCC25680</strain>
    </source>
</reference>
<evidence type="ECO:0000256" key="6">
    <source>
        <dbReference type="ARBA" id="ARBA00022679"/>
    </source>
</evidence>
<dbReference type="EMBL" id="JABAIM010000004">
    <property type="protein sequence ID" value="NLR76645.1"/>
    <property type="molecule type" value="Genomic_DNA"/>
</dbReference>
<evidence type="ECO:0000313" key="15">
    <source>
        <dbReference type="Proteomes" id="UP000587991"/>
    </source>
</evidence>
<keyword evidence="4" id="KW-0997">Cell inner membrane</keyword>
<dbReference type="InterPro" id="IPR002201">
    <property type="entry name" value="Glyco_trans_9"/>
</dbReference>
<keyword evidence="3" id="KW-1003">Cell membrane</keyword>
<proteinExistence type="inferred from homology"/>
<evidence type="ECO:0000256" key="13">
    <source>
        <dbReference type="ARBA" id="ARBA00049201"/>
    </source>
</evidence>
<organism evidence="14 15">
    <name type="scientific">Leeia aquatica</name>
    <dbReference type="NCBI Taxonomy" id="2725557"/>
    <lineage>
        <taxon>Bacteria</taxon>
        <taxon>Pseudomonadati</taxon>
        <taxon>Pseudomonadota</taxon>
        <taxon>Betaproteobacteria</taxon>
        <taxon>Neisseriales</taxon>
        <taxon>Leeiaceae</taxon>
        <taxon>Leeia</taxon>
    </lineage>
</organism>
<evidence type="ECO:0000256" key="1">
    <source>
        <dbReference type="ARBA" id="ARBA00004515"/>
    </source>
</evidence>
<comment type="catalytic activity">
    <reaction evidence="13">
        <text>an alpha-Kdo-(2-&gt;4)-alpha-Kdo-(2-&gt;6)-lipid A + ADP-L-glycero-beta-D-manno-heptose = an L-alpha-D-Hep-(1-&gt;5)-[alpha-Kdo-(2-&gt;4)]-alpha-Kdo-(2-&gt;6)-lipid A + ADP + H(+)</text>
        <dbReference type="Rhea" id="RHEA:74067"/>
        <dbReference type="ChEBI" id="CHEBI:15378"/>
        <dbReference type="ChEBI" id="CHEBI:61506"/>
        <dbReference type="ChEBI" id="CHEBI:176431"/>
        <dbReference type="ChEBI" id="CHEBI:193068"/>
        <dbReference type="ChEBI" id="CHEBI:456216"/>
        <dbReference type="EC" id="2.4.99.23"/>
    </reaction>
</comment>
<protein>
    <recommendedName>
        <fullName evidence="11">Lipopolysaccharide heptosyltransferase 1</fullName>
        <ecNumber evidence="10">2.4.99.23</ecNumber>
    </recommendedName>
    <alternativeName>
        <fullName evidence="12">ADP-heptose:lipopolysaccharide heptosyltransferase I</fullName>
    </alternativeName>
</protein>
<dbReference type="InterPro" id="IPR011908">
    <property type="entry name" value="LipoPS_heptosylTferase-I"/>
</dbReference>